<feature type="domain" description="Retrotransposon gag" evidence="3">
    <location>
        <begin position="197"/>
        <end position="280"/>
    </location>
</feature>
<evidence type="ECO:0000256" key="2">
    <source>
        <dbReference type="SAM" id="MobiDB-lite"/>
    </source>
</evidence>
<dbReference type="Pfam" id="PF03732">
    <property type="entry name" value="Retrotrans_gag"/>
    <property type="match status" value="1"/>
</dbReference>
<comment type="caution">
    <text evidence="4">The sequence shown here is derived from an EMBL/GenBank/DDBJ whole genome shotgun (WGS) entry which is preliminary data.</text>
</comment>
<dbReference type="OrthoDB" id="686606at2759"/>
<evidence type="ECO:0000256" key="1">
    <source>
        <dbReference type="SAM" id="Coils"/>
    </source>
</evidence>
<dbReference type="PANTHER" id="PTHR32108:SF9">
    <property type="entry name" value="REVERSE TRANSCRIPTASE RNASE H-LIKE DOMAIN-CONTAINING PROTEIN"/>
    <property type="match status" value="1"/>
</dbReference>
<evidence type="ECO:0000259" key="3">
    <source>
        <dbReference type="Pfam" id="PF03732"/>
    </source>
</evidence>
<feature type="region of interest" description="Disordered" evidence="2">
    <location>
        <begin position="311"/>
        <end position="391"/>
    </location>
</feature>
<feature type="compositionally biased region" description="Low complexity" evidence="2">
    <location>
        <begin position="342"/>
        <end position="356"/>
    </location>
</feature>
<accession>A0A371FZ83</accession>
<name>A0A371FZ83_MUCPR</name>
<evidence type="ECO:0000313" key="5">
    <source>
        <dbReference type="Proteomes" id="UP000257109"/>
    </source>
</evidence>
<feature type="region of interest" description="Disordered" evidence="2">
    <location>
        <begin position="111"/>
        <end position="135"/>
    </location>
</feature>
<proteinExistence type="predicted"/>
<dbReference type="PANTHER" id="PTHR32108">
    <property type="entry name" value="DNA-DIRECTED RNA POLYMERASE SUBUNIT ALPHA"/>
    <property type="match status" value="1"/>
</dbReference>
<feature type="coiled-coil region" evidence="1">
    <location>
        <begin position="18"/>
        <end position="45"/>
    </location>
</feature>
<keyword evidence="5" id="KW-1185">Reference proteome</keyword>
<dbReference type="EMBL" id="QJKJ01007295">
    <property type="protein sequence ID" value="RDX83625.1"/>
    <property type="molecule type" value="Genomic_DNA"/>
</dbReference>
<feature type="compositionally biased region" description="Polar residues" evidence="2">
    <location>
        <begin position="380"/>
        <end position="389"/>
    </location>
</feature>
<evidence type="ECO:0000313" key="4">
    <source>
        <dbReference type="EMBL" id="RDX83625.1"/>
    </source>
</evidence>
<reference evidence="4" key="1">
    <citation type="submission" date="2018-05" db="EMBL/GenBank/DDBJ databases">
        <title>Draft genome of Mucuna pruriens seed.</title>
        <authorList>
            <person name="Nnadi N.E."/>
            <person name="Vos R."/>
            <person name="Hasami M.H."/>
            <person name="Devisetty U.K."/>
            <person name="Aguiy J.C."/>
        </authorList>
    </citation>
    <scope>NUCLEOTIDE SEQUENCE [LARGE SCALE GENOMIC DNA]</scope>
    <source>
        <strain evidence="4">JCA_2017</strain>
    </source>
</reference>
<feature type="non-terminal residue" evidence="4">
    <location>
        <position position="1"/>
    </location>
</feature>
<dbReference type="InterPro" id="IPR005162">
    <property type="entry name" value="Retrotrans_gag_dom"/>
</dbReference>
<feature type="compositionally biased region" description="Polar residues" evidence="2">
    <location>
        <begin position="316"/>
        <end position="325"/>
    </location>
</feature>
<dbReference type="AlphaFoldDB" id="A0A371FZ83"/>
<protein>
    <recommendedName>
        <fullName evidence="3">Retrotransposon gag domain-containing protein</fullName>
    </recommendedName>
</protein>
<organism evidence="4 5">
    <name type="scientific">Mucuna pruriens</name>
    <name type="common">Velvet bean</name>
    <name type="synonym">Dolichos pruriens</name>
    <dbReference type="NCBI Taxonomy" id="157652"/>
    <lineage>
        <taxon>Eukaryota</taxon>
        <taxon>Viridiplantae</taxon>
        <taxon>Streptophyta</taxon>
        <taxon>Embryophyta</taxon>
        <taxon>Tracheophyta</taxon>
        <taxon>Spermatophyta</taxon>
        <taxon>Magnoliopsida</taxon>
        <taxon>eudicotyledons</taxon>
        <taxon>Gunneridae</taxon>
        <taxon>Pentapetalae</taxon>
        <taxon>rosids</taxon>
        <taxon>fabids</taxon>
        <taxon>Fabales</taxon>
        <taxon>Fabaceae</taxon>
        <taxon>Papilionoideae</taxon>
        <taxon>50 kb inversion clade</taxon>
        <taxon>NPAAA clade</taxon>
        <taxon>indigoferoid/millettioid clade</taxon>
        <taxon>Phaseoleae</taxon>
        <taxon>Mucuna</taxon>
    </lineage>
</organism>
<dbReference type="Proteomes" id="UP000257109">
    <property type="component" value="Unassembled WGS sequence"/>
</dbReference>
<sequence length="499" mass="55846">MQKRTGAPNHPYHTRARTRHMEQAIDELEQQSMQTRAEVGQIREHMGEMREQLNKVFELLTRNTSLPAPSTAPWAASNATTQGTPAYPLGISPQYGMPLGWNAPAEAQVVEKPEKPGGHPRSRRKDQFPRTAGTGGHGLDATDLCLMSDVAFPVDFKTPKFEKYNGSSCPRVHLAMYCRKMAAYVHHDKILVHCFQDSLTGPALTWYVNLEKGQRDLAEAFVRQYRYNKDVAPDRSRLQNLSKMESEGFKDYTQRWHELASQVKPSLTEKEMVSMFIETLSSPFYDKAVGSVASNFTDLVTMGERIESGLKRGRIASNSTSSTRKSIPDRRKGETNAVTIDPSKPYGPGGNSSSPPVTLSPPRMVVSTNLPNANRGETRNPANAQNPKSSRFRRTFTPIPMTYMALFHQLLQKRMITTAPSKPLEPPYPQSYDPNAKCEYHEKGLGHTIENCWALKHRIQDLLEEGWLNFKEVGPNVSINPLPPYGGTSINALDHKLAG</sequence>
<keyword evidence="1" id="KW-0175">Coiled coil</keyword>
<gene>
    <name evidence="4" type="ORF">CR513_35435</name>
</gene>